<accession>A0ABQ1H7C7</accession>
<keyword evidence="4" id="KW-1185">Reference proteome</keyword>
<feature type="chain" id="PRO_5045988024" description="TolC family protein" evidence="2">
    <location>
        <begin position="21"/>
        <end position="419"/>
    </location>
</feature>
<dbReference type="PANTHER" id="PTHR30203:SF24">
    <property type="entry name" value="BLR4935 PROTEIN"/>
    <property type="match status" value="1"/>
</dbReference>
<reference evidence="4" key="1">
    <citation type="journal article" date="2019" name="Int. J. Syst. Evol. Microbiol.">
        <title>The Global Catalogue of Microorganisms (GCM) 10K type strain sequencing project: providing services to taxonomists for standard genome sequencing and annotation.</title>
        <authorList>
            <consortium name="The Broad Institute Genomics Platform"/>
            <consortium name="The Broad Institute Genome Sequencing Center for Infectious Disease"/>
            <person name="Wu L."/>
            <person name="Ma J."/>
        </authorList>
    </citation>
    <scope>NUCLEOTIDE SEQUENCE [LARGE SCALE GENOMIC DNA]</scope>
    <source>
        <strain evidence="4">CGMCC 1.10106</strain>
    </source>
</reference>
<comment type="similarity">
    <text evidence="1">Belongs to the outer membrane factor (OMF) (TC 1.B.17) family.</text>
</comment>
<protein>
    <recommendedName>
        <fullName evidence="5">TolC family protein</fullName>
    </recommendedName>
</protein>
<organism evidence="3 4">
    <name type="scientific">Sphingomonas psychrolutea</name>
    <dbReference type="NCBI Taxonomy" id="1259676"/>
    <lineage>
        <taxon>Bacteria</taxon>
        <taxon>Pseudomonadati</taxon>
        <taxon>Pseudomonadota</taxon>
        <taxon>Alphaproteobacteria</taxon>
        <taxon>Sphingomonadales</taxon>
        <taxon>Sphingomonadaceae</taxon>
        <taxon>Sphingomonas</taxon>
    </lineage>
</organism>
<dbReference type="EMBL" id="BMDW01000031">
    <property type="protein sequence ID" value="GGA61182.1"/>
    <property type="molecule type" value="Genomic_DNA"/>
</dbReference>
<sequence>MRTTVLMLLACCTTPIAAQAQDVTAISLDRLAQDVVANNPERQFYQRQIETAGVERAAAGRWADPEVVVEFGQRRATDPVTSSLLGEGTTYAVSIVQPIEFGGRIALRRAIADRQIDLAKMGLQQFDATLAARARTLGYGLFAADEKAAAARAVAGRMRTLARVIVSRDPAGPAPRLEAASLQASAIGAERSAASADAEANTILYELNQLRGAAFAARIRVIRPDMALPDLPSGAALAALATANNFELKALRAQFEQQGLRVDLARKSRIPVVSVGPYYDRARSDIQETNYGLRLSSALPLWNRQAGDVAAEQGRQAQANATLINAERRIARDVFEQAAQYEAKRDALGKWAGNTADSFAASAADADRNYRLGAIPLTTYMQMQQSYIEATNAVLDTRREALEALLRLRALNGGTALAR</sequence>
<dbReference type="RefSeq" id="WP_188449706.1">
    <property type="nucleotide sequence ID" value="NZ_BMDW01000031.1"/>
</dbReference>
<dbReference type="InterPro" id="IPR010131">
    <property type="entry name" value="MdtP/NodT-like"/>
</dbReference>
<evidence type="ECO:0008006" key="5">
    <source>
        <dbReference type="Google" id="ProtNLM"/>
    </source>
</evidence>
<dbReference type="SUPFAM" id="SSF56954">
    <property type="entry name" value="Outer membrane efflux proteins (OEP)"/>
    <property type="match status" value="1"/>
</dbReference>
<dbReference type="PANTHER" id="PTHR30203">
    <property type="entry name" value="OUTER MEMBRANE CATION EFFLUX PROTEIN"/>
    <property type="match status" value="1"/>
</dbReference>
<proteinExistence type="inferred from homology"/>
<dbReference type="Gene3D" id="1.20.1600.10">
    <property type="entry name" value="Outer membrane efflux proteins (OEP)"/>
    <property type="match status" value="1"/>
</dbReference>
<name>A0ABQ1H7C7_9SPHN</name>
<feature type="signal peptide" evidence="2">
    <location>
        <begin position="1"/>
        <end position="20"/>
    </location>
</feature>
<dbReference type="Pfam" id="PF02321">
    <property type="entry name" value="OEP"/>
    <property type="match status" value="1"/>
</dbReference>
<evidence type="ECO:0000313" key="3">
    <source>
        <dbReference type="EMBL" id="GGA61182.1"/>
    </source>
</evidence>
<evidence type="ECO:0000313" key="4">
    <source>
        <dbReference type="Proteomes" id="UP000618591"/>
    </source>
</evidence>
<dbReference type="InterPro" id="IPR003423">
    <property type="entry name" value="OMP_efflux"/>
</dbReference>
<keyword evidence="2" id="KW-0732">Signal</keyword>
<evidence type="ECO:0000256" key="2">
    <source>
        <dbReference type="SAM" id="SignalP"/>
    </source>
</evidence>
<comment type="caution">
    <text evidence="3">The sequence shown here is derived from an EMBL/GenBank/DDBJ whole genome shotgun (WGS) entry which is preliminary data.</text>
</comment>
<dbReference type="Proteomes" id="UP000618591">
    <property type="component" value="Unassembled WGS sequence"/>
</dbReference>
<evidence type="ECO:0000256" key="1">
    <source>
        <dbReference type="ARBA" id="ARBA00007613"/>
    </source>
</evidence>
<gene>
    <name evidence="3" type="ORF">GCM10011395_34420</name>
</gene>